<dbReference type="RefSeq" id="WP_354505824.1">
    <property type="nucleotide sequence ID" value="NZ_JBEPMO010000001.1"/>
</dbReference>
<evidence type="ECO:0000256" key="8">
    <source>
        <dbReference type="ARBA" id="ARBA00023098"/>
    </source>
</evidence>
<keyword evidence="5" id="KW-0441">Lipid A biosynthesis</keyword>
<evidence type="ECO:0000313" key="11">
    <source>
        <dbReference type="EMBL" id="MET3730634.1"/>
    </source>
</evidence>
<dbReference type="GO" id="GO:0008915">
    <property type="term" value="F:lipid-A-disaccharide synthase activity"/>
    <property type="evidence" value="ECO:0007669"/>
    <property type="project" value="UniProtKB-EC"/>
</dbReference>
<evidence type="ECO:0000256" key="5">
    <source>
        <dbReference type="ARBA" id="ARBA00022556"/>
    </source>
</evidence>
<organism evidence="11 12">
    <name type="scientific">Moheibacter stercoris</name>
    <dbReference type="NCBI Taxonomy" id="1628251"/>
    <lineage>
        <taxon>Bacteria</taxon>
        <taxon>Pseudomonadati</taxon>
        <taxon>Bacteroidota</taxon>
        <taxon>Flavobacteriia</taxon>
        <taxon>Flavobacteriales</taxon>
        <taxon>Weeksellaceae</taxon>
        <taxon>Moheibacter</taxon>
    </lineage>
</organism>
<keyword evidence="12" id="KW-1185">Reference proteome</keyword>
<dbReference type="InterPro" id="IPR003835">
    <property type="entry name" value="Glyco_trans_19"/>
</dbReference>
<evidence type="ECO:0000256" key="9">
    <source>
        <dbReference type="ARBA" id="ARBA00048975"/>
    </source>
</evidence>
<evidence type="ECO:0000256" key="6">
    <source>
        <dbReference type="ARBA" id="ARBA00022676"/>
    </source>
</evidence>
<dbReference type="EC" id="2.4.1.182" evidence="2 10"/>
<dbReference type="Proteomes" id="UP001549146">
    <property type="component" value="Unassembled WGS sequence"/>
</dbReference>
<dbReference type="EMBL" id="JBEPMO010000001">
    <property type="protein sequence ID" value="MET3730634.1"/>
    <property type="molecule type" value="Genomic_DNA"/>
</dbReference>
<name>A0ABV2LPY9_9FLAO</name>
<keyword evidence="7 11" id="KW-0808">Transferase</keyword>
<accession>A0ABV2LPY9</accession>
<evidence type="ECO:0000313" key="12">
    <source>
        <dbReference type="Proteomes" id="UP001549146"/>
    </source>
</evidence>
<evidence type="ECO:0000256" key="2">
    <source>
        <dbReference type="ARBA" id="ARBA00012687"/>
    </source>
</evidence>
<keyword evidence="6 11" id="KW-0328">Glycosyltransferase</keyword>
<evidence type="ECO:0000256" key="7">
    <source>
        <dbReference type="ARBA" id="ARBA00022679"/>
    </source>
</evidence>
<comment type="caution">
    <text evidence="11">The sequence shown here is derived from an EMBL/GenBank/DDBJ whole genome shotgun (WGS) entry which is preliminary data.</text>
</comment>
<proteinExistence type="predicted"/>
<dbReference type="PANTHER" id="PTHR30372:SF4">
    <property type="entry name" value="LIPID-A-DISACCHARIDE SYNTHASE, MITOCHONDRIAL-RELATED"/>
    <property type="match status" value="1"/>
</dbReference>
<dbReference type="PANTHER" id="PTHR30372">
    <property type="entry name" value="LIPID-A-DISACCHARIDE SYNTHASE"/>
    <property type="match status" value="1"/>
</dbReference>
<gene>
    <name evidence="11" type="ORF">ABID46_000186</name>
</gene>
<comment type="catalytic activity">
    <reaction evidence="9">
        <text>a lipid X + a UDP-2-N,3-O-bis[(3R)-3-hydroxyacyl]-alpha-D-glucosamine = a lipid A disaccharide + UDP + H(+)</text>
        <dbReference type="Rhea" id="RHEA:67828"/>
        <dbReference type="ChEBI" id="CHEBI:15378"/>
        <dbReference type="ChEBI" id="CHEBI:58223"/>
        <dbReference type="ChEBI" id="CHEBI:137748"/>
        <dbReference type="ChEBI" id="CHEBI:176338"/>
        <dbReference type="ChEBI" id="CHEBI:176343"/>
        <dbReference type="EC" id="2.4.1.182"/>
    </reaction>
</comment>
<evidence type="ECO:0000256" key="1">
    <source>
        <dbReference type="ARBA" id="ARBA00002056"/>
    </source>
</evidence>
<dbReference type="NCBIfam" id="TIGR00215">
    <property type="entry name" value="lpxB"/>
    <property type="match status" value="1"/>
</dbReference>
<dbReference type="SUPFAM" id="SSF53756">
    <property type="entry name" value="UDP-Glycosyltransferase/glycogen phosphorylase"/>
    <property type="match status" value="1"/>
</dbReference>
<reference evidence="11 12" key="1">
    <citation type="submission" date="2024-06" db="EMBL/GenBank/DDBJ databases">
        <title>Genomic Encyclopedia of Type Strains, Phase IV (KMG-IV): sequencing the most valuable type-strain genomes for metagenomic binning, comparative biology and taxonomic classification.</title>
        <authorList>
            <person name="Goeker M."/>
        </authorList>
    </citation>
    <scope>NUCLEOTIDE SEQUENCE [LARGE SCALE GENOMIC DNA]</scope>
    <source>
        <strain evidence="11 12">DSM 29388</strain>
    </source>
</reference>
<evidence type="ECO:0000256" key="4">
    <source>
        <dbReference type="ARBA" id="ARBA00022516"/>
    </source>
</evidence>
<comment type="function">
    <text evidence="1">Condensation of UDP-2,3-diacylglucosamine and 2,3-diacylglucosamine-1-phosphate to form lipid A disaccharide, a precursor of lipid A, a phosphorylated glycolipid that anchors the lipopolysaccharide to the outer membrane of the cell.</text>
</comment>
<keyword evidence="4" id="KW-0444">Lipid biosynthesis</keyword>
<keyword evidence="8" id="KW-0443">Lipid metabolism</keyword>
<evidence type="ECO:0000256" key="3">
    <source>
        <dbReference type="ARBA" id="ARBA00020902"/>
    </source>
</evidence>
<sequence>MKYYIISGEASGDLHGSNLMKNIKIQDPEADFRFWGGDLMQEQGGTLVKHYRDLAFMGFAEVIMNLRTILGNISFCKKDIQAYQPDAVILIDYPGFNLRVAEFVKSLGIKVYYYISPQIWAWKTGRVHTIKKFVDRMFVILPFEKDFYAKYEYEVDFVGHPLLDAMQNLPEINSEEFKAKNQLDNRKIIALLPGSRKQEIRVKLPIMLSVVKDYPDYQFIVAGAPSMEESFYKEVANGTEMNIVFAQTYDLLRNSEAALVTSGTATLETALLNTPEVVCYKGSRISYEIGKRVVKHIQYISLVNLIMDKEVVKELIQQDLNYTNLKKELDLILNSPKRQEILSDYAELRQKLGGPGASARTAEMIVTDLKNS</sequence>
<dbReference type="Pfam" id="PF02684">
    <property type="entry name" value="LpxB"/>
    <property type="match status" value="1"/>
</dbReference>
<protein>
    <recommendedName>
        <fullName evidence="3 10">Lipid-A-disaccharide synthase</fullName>
        <ecNumber evidence="2 10">2.4.1.182</ecNumber>
    </recommendedName>
</protein>
<evidence type="ECO:0000256" key="10">
    <source>
        <dbReference type="NCBIfam" id="TIGR00215"/>
    </source>
</evidence>